<protein>
    <submittedName>
        <fullName evidence="1">Uncharacterized protein</fullName>
    </submittedName>
</protein>
<proteinExistence type="predicted"/>
<dbReference type="STRING" id="5627.A0A1C7MLZ0"/>
<evidence type="ECO:0000313" key="1">
    <source>
        <dbReference type="EMBL" id="OBZ77880.1"/>
    </source>
</evidence>
<name>A0A1C7MLZ0_GRIFR</name>
<evidence type="ECO:0000313" key="2">
    <source>
        <dbReference type="Proteomes" id="UP000092993"/>
    </source>
</evidence>
<gene>
    <name evidence="1" type="ORF">A0H81_01587</name>
</gene>
<comment type="caution">
    <text evidence="1">The sequence shown here is derived from an EMBL/GenBank/DDBJ whole genome shotgun (WGS) entry which is preliminary data.</text>
</comment>
<dbReference type="EMBL" id="LUGG01000002">
    <property type="protein sequence ID" value="OBZ77880.1"/>
    <property type="molecule type" value="Genomic_DNA"/>
</dbReference>
<sequence>MSSVNCQGRVLEVARLRTGLDKIYTSVTDRINHLTNNVTIPVNIPVDFAEDLTDDTVGYSWLSHGSFTQKTLPLLEVLFSHPDYSIGGVDAYGMFRWHRPGLMALRHELGHINRELAILCFILPAPPPRGTEFADTRLSNAQIPRNVYKDFGTWFIHHRTKTSGLTKSLSWVPTLCPKKLQTLLDWYCAVVRPVECLLAQILDEDGSLVQHEEYLWMQDGKHMNSEKFSHVLERTTQEFMGCGLSLHYWRHIAISIMREFIPSDIGGDHFGDTLSNHSTNQARQTYAREVGKLPFLQPMLCWRAVEFASIGMMFLVGDRMHHQLPCAYATMVG</sequence>
<organism evidence="1 2">
    <name type="scientific">Grifola frondosa</name>
    <name type="common">Maitake</name>
    <name type="synonym">Polyporus frondosus</name>
    <dbReference type="NCBI Taxonomy" id="5627"/>
    <lineage>
        <taxon>Eukaryota</taxon>
        <taxon>Fungi</taxon>
        <taxon>Dikarya</taxon>
        <taxon>Basidiomycota</taxon>
        <taxon>Agaricomycotina</taxon>
        <taxon>Agaricomycetes</taxon>
        <taxon>Polyporales</taxon>
        <taxon>Grifolaceae</taxon>
        <taxon>Grifola</taxon>
    </lineage>
</organism>
<dbReference type="OMA" id="WRHISIA"/>
<keyword evidence="2" id="KW-1185">Reference proteome</keyword>
<dbReference type="OrthoDB" id="2769253at2759"/>
<dbReference type="Proteomes" id="UP000092993">
    <property type="component" value="Unassembled WGS sequence"/>
</dbReference>
<accession>A0A1C7MLZ0</accession>
<dbReference type="AlphaFoldDB" id="A0A1C7MLZ0"/>
<reference evidence="1 2" key="1">
    <citation type="submission" date="2016-03" db="EMBL/GenBank/DDBJ databases">
        <title>Whole genome sequencing of Grifola frondosa 9006-11.</title>
        <authorList>
            <person name="Min B."/>
            <person name="Park H."/>
            <person name="Kim J.-G."/>
            <person name="Cho H."/>
            <person name="Oh Y.-L."/>
            <person name="Kong W.-S."/>
            <person name="Choi I.-G."/>
        </authorList>
    </citation>
    <scope>NUCLEOTIDE SEQUENCE [LARGE SCALE GENOMIC DNA]</scope>
    <source>
        <strain evidence="1 2">9006-11</strain>
    </source>
</reference>